<dbReference type="SMR" id="A2EUU2"/>
<accession>A2EUU2</accession>
<gene>
    <name evidence="2" type="ORF">TVAG_042030</name>
</gene>
<organism evidence="2 3">
    <name type="scientific">Trichomonas vaginalis (strain ATCC PRA-98 / G3)</name>
    <dbReference type="NCBI Taxonomy" id="412133"/>
    <lineage>
        <taxon>Eukaryota</taxon>
        <taxon>Metamonada</taxon>
        <taxon>Parabasalia</taxon>
        <taxon>Trichomonadida</taxon>
        <taxon>Trichomonadidae</taxon>
        <taxon>Trichomonas</taxon>
    </lineage>
</organism>
<dbReference type="Pfam" id="PF02138">
    <property type="entry name" value="Beach"/>
    <property type="match status" value="1"/>
</dbReference>
<dbReference type="InterPro" id="IPR000409">
    <property type="entry name" value="BEACH_dom"/>
</dbReference>
<reference evidence="2" key="1">
    <citation type="submission" date="2006-10" db="EMBL/GenBank/DDBJ databases">
        <authorList>
            <person name="Amadeo P."/>
            <person name="Zhao Q."/>
            <person name="Wortman J."/>
            <person name="Fraser-Liggett C."/>
            <person name="Carlton J."/>
        </authorList>
    </citation>
    <scope>NUCLEOTIDE SEQUENCE</scope>
    <source>
        <strain evidence="2">G3</strain>
    </source>
</reference>
<dbReference type="VEuPathDB" id="TrichDB:TVAG_042030"/>
<dbReference type="VEuPathDB" id="TrichDB:TVAGG3_0192130"/>
<name>A2EUU2_TRIV3</name>
<protein>
    <recommendedName>
        <fullName evidence="1">BEACH domain-containing protein</fullName>
    </recommendedName>
</protein>
<dbReference type="SUPFAM" id="SSF50978">
    <property type="entry name" value="WD40 repeat-like"/>
    <property type="match status" value="1"/>
</dbReference>
<dbReference type="Gene3D" id="1.10.1540.10">
    <property type="entry name" value="BEACH domain"/>
    <property type="match status" value="1"/>
</dbReference>
<evidence type="ECO:0000313" key="3">
    <source>
        <dbReference type="Proteomes" id="UP000001542"/>
    </source>
</evidence>
<reference evidence="2" key="2">
    <citation type="journal article" date="2007" name="Science">
        <title>Draft genome sequence of the sexually transmitted pathogen Trichomonas vaginalis.</title>
        <authorList>
            <person name="Carlton J.M."/>
            <person name="Hirt R.P."/>
            <person name="Silva J.C."/>
            <person name="Delcher A.L."/>
            <person name="Schatz M."/>
            <person name="Zhao Q."/>
            <person name="Wortman J.R."/>
            <person name="Bidwell S.L."/>
            <person name="Alsmark U.C.M."/>
            <person name="Besteiro S."/>
            <person name="Sicheritz-Ponten T."/>
            <person name="Noel C.J."/>
            <person name="Dacks J.B."/>
            <person name="Foster P.G."/>
            <person name="Simillion C."/>
            <person name="Van de Peer Y."/>
            <person name="Miranda-Saavedra D."/>
            <person name="Barton G.J."/>
            <person name="Westrop G.D."/>
            <person name="Mueller S."/>
            <person name="Dessi D."/>
            <person name="Fiori P.L."/>
            <person name="Ren Q."/>
            <person name="Paulsen I."/>
            <person name="Zhang H."/>
            <person name="Bastida-Corcuera F.D."/>
            <person name="Simoes-Barbosa A."/>
            <person name="Brown M.T."/>
            <person name="Hayes R.D."/>
            <person name="Mukherjee M."/>
            <person name="Okumura C.Y."/>
            <person name="Schneider R."/>
            <person name="Smith A.J."/>
            <person name="Vanacova S."/>
            <person name="Villalvazo M."/>
            <person name="Haas B.J."/>
            <person name="Pertea M."/>
            <person name="Feldblyum T.V."/>
            <person name="Utterback T.R."/>
            <person name="Shu C.L."/>
            <person name="Osoegawa K."/>
            <person name="de Jong P.J."/>
            <person name="Hrdy I."/>
            <person name="Horvathova L."/>
            <person name="Zubacova Z."/>
            <person name="Dolezal P."/>
            <person name="Malik S.B."/>
            <person name="Logsdon J.M. Jr."/>
            <person name="Henze K."/>
            <person name="Gupta A."/>
            <person name="Wang C.C."/>
            <person name="Dunne R.L."/>
            <person name="Upcroft J.A."/>
            <person name="Upcroft P."/>
            <person name="White O."/>
            <person name="Salzberg S.L."/>
            <person name="Tang P."/>
            <person name="Chiu C.-H."/>
            <person name="Lee Y.-S."/>
            <person name="Embley T.M."/>
            <person name="Coombs G.H."/>
            <person name="Mottram J.C."/>
            <person name="Tachezy J."/>
            <person name="Fraser-Liggett C.M."/>
            <person name="Johnson P.J."/>
        </authorList>
    </citation>
    <scope>NUCLEOTIDE SEQUENCE [LARGE SCALE GENOMIC DNA]</scope>
    <source>
        <strain evidence="2">G3</strain>
    </source>
</reference>
<dbReference type="InterPro" id="IPR050865">
    <property type="entry name" value="BEACH_Domain"/>
</dbReference>
<keyword evidence="3" id="KW-1185">Reference proteome</keyword>
<dbReference type="RefSeq" id="XP_001315774.1">
    <property type="nucleotide sequence ID" value="XM_001315739.1"/>
</dbReference>
<dbReference type="InterPro" id="IPR036322">
    <property type="entry name" value="WD40_repeat_dom_sf"/>
</dbReference>
<dbReference type="SUPFAM" id="SSF81837">
    <property type="entry name" value="BEACH domain"/>
    <property type="match status" value="1"/>
</dbReference>
<evidence type="ECO:0000313" key="2">
    <source>
        <dbReference type="EMBL" id="EAY03551.1"/>
    </source>
</evidence>
<dbReference type="PANTHER" id="PTHR13743:SF161">
    <property type="entry name" value="BEIGE_BEACH DOMAIN CONTAINING PROTEIN"/>
    <property type="match status" value="1"/>
</dbReference>
<dbReference type="EMBL" id="DS113501">
    <property type="protein sequence ID" value="EAY03551.1"/>
    <property type="molecule type" value="Genomic_DNA"/>
</dbReference>
<dbReference type="InterPro" id="IPR036372">
    <property type="entry name" value="BEACH_dom_sf"/>
</dbReference>
<dbReference type="KEGG" id="tva:4761393"/>
<proteinExistence type="predicted"/>
<sequence>MFEQYKEKIDDLFVLIYMNFEEFSNEMHFLEELFVTKMVNHLYETKDTELFKLYNTIFEKVIFFHANMISPILYYENSIFEQTDKILIINSEFDIYKFSKCLMKTKEHHFTFGLKFDAKGDWIDANIALSILCLSEKTKILVNPVFDFMIFSFLNRIEYIDQKQHFSQLNGVVVNHPILKQALQFAQYSHAMKNKIEHNLIQNPFLDENESKELIESITPFEFMNKLTQKQKEYNSKNINTTIKLNKDVTEMLMKVERKMNKMRTKYHFYEDYGNQSWILLWKQLYSERGPWYNSSSDHQIMKTIRENCFCFVPVKICNEENYFNMFETANEGYKPLFGCDCSIVTIRETFEMKFEITETNIVFDKKYLIEISSISKIFFRKNNSLELLLKSKEMILIRFKEVENKDVAKKIYEINHLISIEEIDLNQIKRWKKNLISNFELISYLNSFEGNSYNDIENYPIFPDINSHYVNVVYSKQYVKEILSKIEENKKINFDVKSFCIPEEYCMPLVYEDIHILSQRHVELESEDNIDFVVEWINKNFSSVLETSLTKREQKEREIVQLDGIISNDAVVSSFIDSRSKMFTILSQNKIFFGNYTLSGEANLTETKQIKLPPYDKVYFVNLSTIVLILNSPAMFSIYDLMTDIFIVESKISEIGEITNVSYTENYISFCSENASNMIYKDYLPYFTVHLFKESVVCSAVSNTFQSIVSAMCDRSLIITKLQNGSLQKVIHLKNMQCRLLTITPSLGVIVSYCTKVSGGRLLHYILSHDINGNYIGEKEIHGKITIMSSFSYKGIELVILCKGVRFIIINALTLQTLMSTSAGEQISSISFDTRYSVLSMVTNQCTIKSLKINIENELLLM</sequence>
<dbReference type="InParanoid" id="A2EUU2"/>
<evidence type="ECO:0000259" key="1">
    <source>
        <dbReference type="Pfam" id="PF02138"/>
    </source>
</evidence>
<dbReference type="eggNOG" id="KOG1787">
    <property type="taxonomic scope" value="Eukaryota"/>
</dbReference>
<feature type="domain" description="BEACH" evidence="1">
    <location>
        <begin position="430"/>
        <end position="471"/>
    </location>
</feature>
<dbReference type="AlphaFoldDB" id="A2EUU2"/>
<dbReference type="PANTHER" id="PTHR13743">
    <property type="entry name" value="BEIGE/BEACH-RELATED"/>
    <property type="match status" value="1"/>
</dbReference>
<dbReference type="Proteomes" id="UP000001542">
    <property type="component" value="Unassembled WGS sequence"/>
</dbReference>